<reference evidence="3" key="1">
    <citation type="submission" date="2011-05" db="EMBL/GenBank/DDBJ databases">
        <authorList>
            <person name="Richards S.R."/>
            <person name="Qu J."/>
            <person name="Jiang H."/>
            <person name="Jhangiani S.N."/>
            <person name="Agravi P."/>
            <person name="Goodspeed R."/>
            <person name="Gross S."/>
            <person name="Mandapat C."/>
            <person name="Jackson L."/>
            <person name="Mathew T."/>
            <person name="Pu L."/>
            <person name="Thornton R."/>
            <person name="Saada N."/>
            <person name="Wilczek-Boney K.B."/>
            <person name="Lee S."/>
            <person name="Kovar C."/>
            <person name="Wu Y."/>
            <person name="Scherer S.E."/>
            <person name="Worley K.C."/>
            <person name="Muzny D.M."/>
            <person name="Gibbs R."/>
        </authorList>
    </citation>
    <scope>NUCLEOTIDE SEQUENCE</scope>
    <source>
        <strain evidence="3">Brora</strain>
    </source>
</reference>
<dbReference type="InterPro" id="IPR027417">
    <property type="entry name" value="P-loop_NTPase"/>
</dbReference>
<evidence type="ECO:0000313" key="2">
    <source>
        <dbReference type="EnsemblMetazoa" id="SMAR006264-PA"/>
    </source>
</evidence>
<dbReference type="HOGENOM" id="CLU_2375451_0_0_1"/>
<dbReference type="eggNOG" id="KOG2680">
    <property type="taxonomic scope" value="Eukaryota"/>
</dbReference>
<dbReference type="EnsemblMetazoa" id="SMAR006264-RA">
    <property type="protein sequence ID" value="SMAR006264-PA"/>
    <property type="gene ID" value="SMAR006264"/>
</dbReference>
<name>T1IYF4_STRMM</name>
<accession>T1IYF4</accession>
<dbReference type="Pfam" id="PF06068">
    <property type="entry name" value="TIP49"/>
    <property type="match status" value="1"/>
</dbReference>
<protein>
    <recommendedName>
        <fullName evidence="1">TIP49 P-loop domain-containing protein</fullName>
    </recommendedName>
</protein>
<evidence type="ECO:0000259" key="1">
    <source>
        <dbReference type="Pfam" id="PF06068"/>
    </source>
</evidence>
<dbReference type="Proteomes" id="UP000014500">
    <property type="component" value="Unassembled WGS sequence"/>
</dbReference>
<dbReference type="STRING" id="126957.T1IYF4"/>
<reference evidence="2" key="2">
    <citation type="submission" date="2015-02" db="UniProtKB">
        <authorList>
            <consortium name="EnsemblMetazoa"/>
        </authorList>
    </citation>
    <scope>IDENTIFICATION</scope>
</reference>
<dbReference type="AlphaFoldDB" id="T1IYF4"/>
<proteinExistence type="predicted"/>
<feature type="domain" description="TIP49 P-loop" evidence="1">
    <location>
        <begin position="8"/>
        <end position="48"/>
    </location>
</feature>
<evidence type="ECO:0000313" key="3">
    <source>
        <dbReference type="Proteomes" id="UP000014500"/>
    </source>
</evidence>
<dbReference type="GO" id="GO:0005524">
    <property type="term" value="F:ATP binding"/>
    <property type="evidence" value="ECO:0007669"/>
    <property type="project" value="InterPro"/>
</dbReference>
<dbReference type="EMBL" id="AFFK01020291">
    <property type="status" value="NOT_ANNOTATED_CDS"/>
    <property type="molecule type" value="Genomic_DNA"/>
</dbReference>
<keyword evidence="3" id="KW-1185">Reference proteome</keyword>
<dbReference type="Gene3D" id="3.40.50.300">
    <property type="entry name" value="P-loop containing nucleotide triphosphate hydrolases"/>
    <property type="match status" value="1"/>
</dbReference>
<sequence length="95" mass="10359">MKEPKEVVFQGMVGQLSARRVAGVILEIIKEGTIVERAVLVPGQPGENDDTVNSQNLSKFAVTKVSNICIFGQIWQNMHLSGVTQDFTGSVWTPS</sequence>
<organism evidence="2 3">
    <name type="scientific">Strigamia maritima</name>
    <name type="common">European centipede</name>
    <name type="synonym">Geophilus maritimus</name>
    <dbReference type="NCBI Taxonomy" id="126957"/>
    <lineage>
        <taxon>Eukaryota</taxon>
        <taxon>Metazoa</taxon>
        <taxon>Ecdysozoa</taxon>
        <taxon>Arthropoda</taxon>
        <taxon>Myriapoda</taxon>
        <taxon>Chilopoda</taxon>
        <taxon>Pleurostigmophora</taxon>
        <taxon>Geophilomorpha</taxon>
        <taxon>Linotaeniidae</taxon>
        <taxon>Strigamia</taxon>
    </lineage>
</organism>
<dbReference type="InterPro" id="IPR010339">
    <property type="entry name" value="TIP49_P-loop"/>
</dbReference>